<reference evidence="1 2" key="1">
    <citation type="submission" date="2018-07" db="EMBL/GenBank/DDBJ databases">
        <title>Genomic Encyclopedia of Type Strains, Phase IV (KMG-IV): sequencing the most valuable type-strain genomes for metagenomic binning, comparative biology and taxonomic classification.</title>
        <authorList>
            <person name="Goeker M."/>
        </authorList>
    </citation>
    <scope>NUCLEOTIDE SEQUENCE [LARGE SCALE GENOMIC DNA]</scope>
    <source>
        <strain evidence="1 2">DSM 25281</strain>
    </source>
</reference>
<protein>
    <submittedName>
        <fullName evidence="1">Uncharacterized protein</fullName>
    </submittedName>
</protein>
<accession>A0A370GQV6</accession>
<name>A0A370GQV6_9BACI</name>
<evidence type="ECO:0000313" key="2">
    <source>
        <dbReference type="Proteomes" id="UP000255326"/>
    </source>
</evidence>
<sequence>MRFCGMHSKMTSGASAFLFVQLQRLAPRVISRTSTEIRISFEFRLMLVGADQGASAFLFVEKIISFSK</sequence>
<organism evidence="1 2">
    <name type="scientific">Falsibacillus pallidus</name>
    <dbReference type="NCBI Taxonomy" id="493781"/>
    <lineage>
        <taxon>Bacteria</taxon>
        <taxon>Bacillati</taxon>
        <taxon>Bacillota</taxon>
        <taxon>Bacilli</taxon>
        <taxon>Bacillales</taxon>
        <taxon>Bacillaceae</taxon>
        <taxon>Falsibacillus</taxon>
    </lineage>
</organism>
<dbReference type="EMBL" id="QQAY01000003">
    <property type="protein sequence ID" value="RDI44343.1"/>
    <property type="molecule type" value="Genomic_DNA"/>
</dbReference>
<dbReference type="Proteomes" id="UP000255326">
    <property type="component" value="Unassembled WGS sequence"/>
</dbReference>
<keyword evidence="2" id="KW-1185">Reference proteome</keyword>
<gene>
    <name evidence="1" type="ORF">DFR59_103416</name>
</gene>
<evidence type="ECO:0000313" key="1">
    <source>
        <dbReference type="EMBL" id="RDI44343.1"/>
    </source>
</evidence>
<comment type="caution">
    <text evidence="1">The sequence shown here is derived from an EMBL/GenBank/DDBJ whole genome shotgun (WGS) entry which is preliminary data.</text>
</comment>
<dbReference type="AlphaFoldDB" id="A0A370GQV6"/>
<proteinExistence type="predicted"/>